<name>A0ABD2CIV6_VESMC</name>
<evidence type="ECO:0000256" key="1">
    <source>
        <dbReference type="SAM" id="MobiDB-lite"/>
    </source>
</evidence>
<feature type="compositionally biased region" description="Basic and acidic residues" evidence="1">
    <location>
        <begin position="31"/>
        <end position="41"/>
    </location>
</feature>
<evidence type="ECO:0000313" key="2">
    <source>
        <dbReference type="EMBL" id="KAL2744138.1"/>
    </source>
</evidence>
<protein>
    <submittedName>
        <fullName evidence="2">Uncharacterized protein</fullName>
    </submittedName>
</protein>
<keyword evidence="3" id="KW-1185">Reference proteome</keyword>
<dbReference type="Proteomes" id="UP001607303">
    <property type="component" value="Unassembled WGS sequence"/>
</dbReference>
<proteinExistence type="predicted"/>
<feature type="region of interest" description="Disordered" evidence="1">
    <location>
        <begin position="20"/>
        <end position="63"/>
    </location>
</feature>
<feature type="compositionally biased region" description="Acidic residues" evidence="1">
    <location>
        <begin position="42"/>
        <end position="60"/>
    </location>
</feature>
<evidence type="ECO:0000313" key="3">
    <source>
        <dbReference type="Proteomes" id="UP001607303"/>
    </source>
</evidence>
<dbReference type="EMBL" id="JAYRBN010000051">
    <property type="protein sequence ID" value="KAL2744138.1"/>
    <property type="molecule type" value="Genomic_DNA"/>
</dbReference>
<accession>A0ABD2CIV6</accession>
<sequence>MAAVVRGALSRRCVSPHLPEILTRDASVSSSHERKTEKREREEEEEEEEEDEEDEEDEEEEARRLTSLLKSHELINVALIVMVEWMRGKRLAFFIHSTGLYRSRYDDIVARCEIIINIKNKCKVLGREHYPLESLQSSNPLNLESDLSVRVRWTIRMMMEIEGMHLMTRDLRFPLTRLASPRFQHPPHAFGPVAAGLVVARHLKMLLSEALLRPREKHQRPKGGLLFPQQLVNRIKPATTIALVLQDIEERHIAPAENLRKMFTMYFQEENIRLELKI</sequence>
<organism evidence="2 3">
    <name type="scientific">Vespula maculifrons</name>
    <name type="common">Eastern yellow jacket</name>
    <name type="synonym">Wasp</name>
    <dbReference type="NCBI Taxonomy" id="7453"/>
    <lineage>
        <taxon>Eukaryota</taxon>
        <taxon>Metazoa</taxon>
        <taxon>Ecdysozoa</taxon>
        <taxon>Arthropoda</taxon>
        <taxon>Hexapoda</taxon>
        <taxon>Insecta</taxon>
        <taxon>Pterygota</taxon>
        <taxon>Neoptera</taxon>
        <taxon>Endopterygota</taxon>
        <taxon>Hymenoptera</taxon>
        <taxon>Apocrita</taxon>
        <taxon>Aculeata</taxon>
        <taxon>Vespoidea</taxon>
        <taxon>Vespidae</taxon>
        <taxon>Vespinae</taxon>
        <taxon>Vespula</taxon>
    </lineage>
</organism>
<reference evidence="2 3" key="1">
    <citation type="journal article" date="2024" name="Ann. Entomol. Soc. Am.">
        <title>Genomic analyses of the southern and eastern yellowjacket wasps (Hymenoptera: Vespidae) reveal evolutionary signatures of social life.</title>
        <authorList>
            <person name="Catto M.A."/>
            <person name="Caine P.B."/>
            <person name="Orr S.E."/>
            <person name="Hunt B.G."/>
            <person name="Goodisman M.A.D."/>
        </authorList>
    </citation>
    <scope>NUCLEOTIDE SEQUENCE [LARGE SCALE GENOMIC DNA]</scope>
    <source>
        <strain evidence="2">232</strain>
        <tissue evidence="2">Head and thorax</tissue>
    </source>
</reference>
<comment type="caution">
    <text evidence="2">The sequence shown here is derived from an EMBL/GenBank/DDBJ whole genome shotgun (WGS) entry which is preliminary data.</text>
</comment>
<gene>
    <name evidence="2" type="ORF">V1477_007628</name>
</gene>
<dbReference type="AlphaFoldDB" id="A0ABD2CIV6"/>